<protein>
    <submittedName>
        <fullName evidence="1">Uncharacterized protein</fullName>
    </submittedName>
</protein>
<accession>A0A6L8V4W1</accession>
<keyword evidence="2" id="KW-1185">Reference proteome</keyword>
<gene>
    <name evidence="1" type="ORF">GQF01_24730</name>
</gene>
<evidence type="ECO:0000313" key="2">
    <source>
        <dbReference type="Proteomes" id="UP000481087"/>
    </source>
</evidence>
<dbReference type="EMBL" id="WTUZ01000022">
    <property type="protein sequence ID" value="MZQ85327.1"/>
    <property type="molecule type" value="Genomic_DNA"/>
</dbReference>
<proteinExistence type="predicted"/>
<name>A0A6L8V4W1_9BACL</name>
<sequence>MWEEMLLTEQLNIHMDKSNHMLELKLRDHEQEDSFTTVQLSHAELILLLHTLLEINRCFRGDIPYFHN</sequence>
<reference evidence="1 2" key="1">
    <citation type="submission" date="2019-12" db="EMBL/GenBank/DDBJ databases">
        <title>Paenibacillus sp. nov. sp. isolated from soil.</title>
        <authorList>
            <person name="Kim J."/>
            <person name="Jeong S.E."/>
            <person name="Jung H.S."/>
            <person name="Jeon C.O."/>
        </authorList>
    </citation>
    <scope>NUCLEOTIDE SEQUENCE [LARGE SCALE GENOMIC DNA]</scope>
    <source>
        <strain evidence="1 2">5J-6</strain>
    </source>
</reference>
<organism evidence="1 2">
    <name type="scientific">Paenibacillus silvestris</name>
    <dbReference type="NCBI Taxonomy" id="2606219"/>
    <lineage>
        <taxon>Bacteria</taxon>
        <taxon>Bacillati</taxon>
        <taxon>Bacillota</taxon>
        <taxon>Bacilli</taxon>
        <taxon>Bacillales</taxon>
        <taxon>Paenibacillaceae</taxon>
        <taxon>Paenibacillus</taxon>
    </lineage>
</organism>
<evidence type="ECO:0000313" key="1">
    <source>
        <dbReference type="EMBL" id="MZQ85327.1"/>
    </source>
</evidence>
<comment type="caution">
    <text evidence="1">The sequence shown here is derived from an EMBL/GenBank/DDBJ whole genome shotgun (WGS) entry which is preliminary data.</text>
</comment>
<dbReference type="AlphaFoldDB" id="A0A6L8V4W1"/>
<dbReference type="Proteomes" id="UP000481087">
    <property type="component" value="Unassembled WGS sequence"/>
</dbReference>